<gene>
    <name evidence="2" type="ORF">S12H4_37466</name>
</gene>
<dbReference type="Gene3D" id="3.60.21.10">
    <property type="match status" value="1"/>
</dbReference>
<dbReference type="EMBL" id="BARW01022450">
    <property type="protein sequence ID" value="GAI99569.1"/>
    <property type="molecule type" value="Genomic_DNA"/>
</dbReference>
<sequence length="121" mass="13801">MTQIKPVQPYPALLLQENHDRALVVSDLHIGWERLLSQRGIHVPSQTPKIKNTLLKLIKECKPTQAIFLGDIKDAITKVSMEEWKDIPEFFEDIQTEVSDIQVILGNHDGNLEPLLPENVK</sequence>
<dbReference type="InterPro" id="IPR029052">
    <property type="entry name" value="Metallo-depent_PP-like"/>
</dbReference>
<dbReference type="SUPFAM" id="SSF56300">
    <property type="entry name" value="Metallo-dependent phosphatases"/>
    <property type="match status" value="1"/>
</dbReference>
<accession>X1V4P0</accession>
<dbReference type="AlphaFoldDB" id="X1V4P0"/>
<protein>
    <recommendedName>
        <fullName evidence="1">Calcineurin-like phosphoesterase domain-containing protein</fullName>
    </recommendedName>
</protein>
<reference evidence="2" key="1">
    <citation type="journal article" date="2014" name="Front. Microbiol.">
        <title>High frequency of phylogenetically diverse reductive dehalogenase-homologous genes in deep subseafloor sedimentary metagenomes.</title>
        <authorList>
            <person name="Kawai M."/>
            <person name="Futagami T."/>
            <person name="Toyoda A."/>
            <person name="Takaki Y."/>
            <person name="Nishi S."/>
            <person name="Hori S."/>
            <person name="Arai W."/>
            <person name="Tsubouchi T."/>
            <person name="Morono Y."/>
            <person name="Uchiyama I."/>
            <person name="Ito T."/>
            <person name="Fujiyama A."/>
            <person name="Inagaki F."/>
            <person name="Takami H."/>
        </authorList>
    </citation>
    <scope>NUCLEOTIDE SEQUENCE</scope>
    <source>
        <strain evidence="2">Expedition CK06-06</strain>
    </source>
</reference>
<dbReference type="Pfam" id="PF00149">
    <property type="entry name" value="Metallophos"/>
    <property type="match status" value="1"/>
</dbReference>
<dbReference type="GO" id="GO:0016787">
    <property type="term" value="F:hydrolase activity"/>
    <property type="evidence" value="ECO:0007669"/>
    <property type="project" value="InterPro"/>
</dbReference>
<dbReference type="PANTHER" id="PTHR39323:SF1">
    <property type="entry name" value="BLR1149 PROTEIN"/>
    <property type="match status" value="1"/>
</dbReference>
<feature type="non-terminal residue" evidence="2">
    <location>
        <position position="121"/>
    </location>
</feature>
<dbReference type="PANTHER" id="PTHR39323">
    <property type="entry name" value="BLR1149 PROTEIN"/>
    <property type="match status" value="1"/>
</dbReference>
<feature type="domain" description="Calcineurin-like phosphoesterase" evidence="1">
    <location>
        <begin position="22"/>
        <end position="111"/>
    </location>
</feature>
<comment type="caution">
    <text evidence="2">The sequence shown here is derived from an EMBL/GenBank/DDBJ whole genome shotgun (WGS) entry which is preliminary data.</text>
</comment>
<evidence type="ECO:0000313" key="2">
    <source>
        <dbReference type="EMBL" id="GAI99569.1"/>
    </source>
</evidence>
<proteinExistence type="predicted"/>
<name>X1V4P0_9ZZZZ</name>
<organism evidence="2">
    <name type="scientific">marine sediment metagenome</name>
    <dbReference type="NCBI Taxonomy" id="412755"/>
    <lineage>
        <taxon>unclassified sequences</taxon>
        <taxon>metagenomes</taxon>
        <taxon>ecological metagenomes</taxon>
    </lineage>
</organism>
<evidence type="ECO:0000259" key="1">
    <source>
        <dbReference type="Pfam" id="PF00149"/>
    </source>
</evidence>
<dbReference type="InterPro" id="IPR004843">
    <property type="entry name" value="Calcineurin-like_PHP"/>
</dbReference>